<protein>
    <submittedName>
        <fullName evidence="1">Uncharacterized protein</fullName>
    </submittedName>
</protein>
<accession>A0A2Z6ZUZ1</accession>
<proteinExistence type="predicted"/>
<evidence type="ECO:0000313" key="1">
    <source>
        <dbReference type="EMBL" id="KZT76671.1"/>
    </source>
</evidence>
<evidence type="ECO:0000313" key="2">
    <source>
        <dbReference type="Proteomes" id="UP000250235"/>
    </source>
</evidence>
<sequence length="152" mass="17414">MAAPHHLRRANERARRLRAGRAWRATAGHVQRNQLRVLGAMSRMDLSRWPRAVAPPVVRWPRYWRDGGWPAVHRWLREEAAMCARWPRNPKHGGRPAVRRAMAHDDHWARDVARGRASRLARHCARAAARFFVVAAPPAAASPAKLRRCRDG</sequence>
<dbReference type="AlphaFoldDB" id="A0A2Z6ZUZ1"/>
<dbReference type="EMBL" id="KV102490">
    <property type="protein sequence ID" value="KZT76671.1"/>
    <property type="molecule type" value="Genomic_DNA"/>
</dbReference>
<organism evidence="1 2">
    <name type="scientific">Dorcoceras hygrometricum</name>
    <dbReference type="NCBI Taxonomy" id="472368"/>
    <lineage>
        <taxon>Eukaryota</taxon>
        <taxon>Viridiplantae</taxon>
        <taxon>Streptophyta</taxon>
        <taxon>Embryophyta</taxon>
        <taxon>Tracheophyta</taxon>
        <taxon>Spermatophyta</taxon>
        <taxon>Magnoliopsida</taxon>
        <taxon>eudicotyledons</taxon>
        <taxon>Gunneridae</taxon>
        <taxon>Pentapetalae</taxon>
        <taxon>asterids</taxon>
        <taxon>lamiids</taxon>
        <taxon>Lamiales</taxon>
        <taxon>Gesneriaceae</taxon>
        <taxon>Didymocarpoideae</taxon>
        <taxon>Trichosporeae</taxon>
        <taxon>Loxocarpinae</taxon>
        <taxon>Dorcoceras</taxon>
    </lineage>
</organism>
<reference evidence="1 2" key="1">
    <citation type="journal article" date="2015" name="Proc. Natl. Acad. Sci. U.S.A.">
        <title>The resurrection genome of Boea hygrometrica: A blueprint for survival of dehydration.</title>
        <authorList>
            <person name="Xiao L."/>
            <person name="Yang G."/>
            <person name="Zhang L."/>
            <person name="Yang X."/>
            <person name="Zhao S."/>
            <person name="Ji Z."/>
            <person name="Zhou Q."/>
            <person name="Hu M."/>
            <person name="Wang Y."/>
            <person name="Chen M."/>
            <person name="Xu Y."/>
            <person name="Jin H."/>
            <person name="Xiao X."/>
            <person name="Hu G."/>
            <person name="Bao F."/>
            <person name="Hu Y."/>
            <person name="Wan P."/>
            <person name="Li L."/>
            <person name="Deng X."/>
            <person name="Kuang T."/>
            <person name="Xiang C."/>
            <person name="Zhu J.K."/>
            <person name="Oliver M.J."/>
            <person name="He Y."/>
        </authorList>
    </citation>
    <scope>NUCLEOTIDE SEQUENCE [LARGE SCALE GENOMIC DNA]</scope>
    <source>
        <strain evidence="2">cv. XS01</strain>
    </source>
</reference>
<keyword evidence="2" id="KW-1185">Reference proteome</keyword>
<name>A0A2Z6ZUZ1_9LAMI</name>
<gene>
    <name evidence="1" type="ORF">F511_46304</name>
</gene>
<dbReference type="Proteomes" id="UP000250235">
    <property type="component" value="Unassembled WGS sequence"/>
</dbReference>